<dbReference type="HAMAP" id="MF_01400">
    <property type="entry name" value="MsrB"/>
    <property type="match status" value="1"/>
</dbReference>
<name>A0A4S2FHY5_9BACT</name>
<comment type="caution">
    <text evidence="13">The sequence shown here is derived from an EMBL/GenBank/DDBJ whole genome shotgun (WGS) entry which is preliminary data.</text>
</comment>
<comment type="catalytic activity">
    <reaction evidence="8 10">
        <text>[thioredoxin]-disulfide + L-methionine + H2O = L-methionine (S)-S-oxide + [thioredoxin]-dithiol</text>
        <dbReference type="Rhea" id="RHEA:19993"/>
        <dbReference type="Rhea" id="RHEA-COMP:10698"/>
        <dbReference type="Rhea" id="RHEA-COMP:10700"/>
        <dbReference type="ChEBI" id="CHEBI:15377"/>
        <dbReference type="ChEBI" id="CHEBI:29950"/>
        <dbReference type="ChEBI" id="CHEBI:50058"/>
        <dbReference type="ChEBI" id="CHEBI:57844"/>
        <dbReference type="ChEBI" id="CHEBI:58772"/>
        <dbReference type="EC" id="1.8.4.11"/>
    </reaction>
</comment>
<protein>
    <recommendedName>
        <fullName evidence="9 10">Multifunctional fusion protein</fullName>
    </recommendedName>
    <domain>
        <recommendedName>
            <fullName evidence="10">Peptide methionine sulfoxide reductase MsrA</fullName>
            <shortName evidence="10">Protein-methionine-S-oxide reductase</shortName>
            <ecNumber evidence="10">1.8.4.11</ecNumber>
        </recommendedName>
        <alternativeName>
            <fullName evidence="10">Peptide-methionine (S)-S-oxide reductase</fullName>
            <shortName evidence="10">Peptide Met(O) reductase</shortName>
        </alternativeName>
    </domain>
    <domain>
        <recommendedName>
            <fullName evidence="9">Peptide methionine sulfoxide reductase MsrB</fullName>
            <ecNumber evidence="9">1.8.4.12</ecNumber>
        </recommendedName>
        <alternativeName>
            <fullName evidence="9">Peptide-methionine (R)-S-oxide reductase</fullName>
        </alternativeName>
    </domain>
</protein>
<proteinExistence type="inferred from homology"/>
<evidence type="ECO:0000313" key="14">
    <source>
        <dbReference type="Proteomes" id="UP000306630"/>
    </source>
</evidence>
<dbReference type="PANTHER" id="PTHR10173">
    <property type="entry name" value="METHIONINE SULFOXIDE REDUCTASE"/>
    <property type="match status" value="1"/>
</dbReference>
<dbReference type="FunFam" id="2.170.150.20:FF:000003">
    <property type="entry name" value="Peptide methionine sulfoxide reductase MsrB"/>
    <property type="match status" value="1"/>
</dbReference>
<keyword evidence="3 9" id="KW-0560">Oxidoreductase</keyword>
<dbReference type="AlphaFoldDB" id="A0A4S2FHY5"/>
<feature type="region of interest" description="Disordered" evidence="11">
    <location>
        <begin position="1"/>
        <end position="20"/>
    </location>
</feature>
<comment type="catalytic activity">
    <reaction evidence="6 10">
        <text>L-methionyl-[protein] + [thioredoxin]-disulfide + H2O = L-methionyl-(S)-S-oxide-[protein] + [thioredoxin]-dithiol</text>
        <dbReference type="Rhea" id="RHEA:14217"/>
        <dbReference type="Rhea" id="RHEA-COMP:10698"/>
        <dbReference type="Rhea" id="RHEA-COMP:10700"/>
        <dbReference type="Rhea" id="RHEA-COMP:12313"/>
        <dbReference type="Rhea" id="RHEA-COMP:12315"/>
        <dbReference type="ChEBI" id="CHEBI:15377"/>
        <dbReference type="ChEBI" id="CHEBI:16044"/>
        <dbReference type="ChEBI" id="CHEBI:29950"/>
        <dbReference type="ChEBI" id="CHEBI:44120"/>
        <dbReference type="ChEBI" id="CHEBI:50058"/>
        <dbReference type="EC" id="1.8.4.11"/>
    </reaction>
</comment>
<dbReference type="EMBL" id="SRYD01000095">
    <property type="protein sequence ID" value="TGY68404.1"/>
    <property type="molecule type" value="Genomic_DNA"/>
</dbReference>
<dbReference type="SUPFAM" id="SSF51316">
    <property type="entry name" value="Mss4-like"/>
    <property type="match status" value="1"/>
</dbReference>
<dbReference type="GO" id="GO:0006979">
    <property type="term" value="P:response to oxidative stress"/>
    <property type="evidence" value="ECO:0007669"/>
    <property type="project" value="InterPro"/>
</dbReference>
<evidence type="ECO:0000256" key="10">
    <source>
        <dbReference type="HAMAP-Rule" id="MF_01401"/>
    </source>
</evidence>
<keyword evidence="4" id="KW-0511">Multifunctional enzyme</keyword>
<dbReference type="InterPro" id="IPR002569">
    <property type="entry name" value="Met_Sox_Rdtase_MsrA_dom"/>
</dbReference>
<dbReference type="GO" id="GO:0033743">
    <property type="term" value="F:peptide-methionine (R)-S-oxide reductase activity"/>
    <property type="evidence" value="ECO:0007669"/>
    <property type="project" value="UniProtKB-UniRule"/>
</dbReference>
<comment type="similarity">
    <text evidence="2">In the N-terminal section; belongs to the MsrA Met sulfoxide reductase family.</text>
</comment>
<dbReference type="NCBIfam" id="TIGR00401">
    <property type="entry name" value="msrA"/>
    <property type="match status" value="1"/>
</dbReference>
<dbReference type="GO" id="GO:0030091">
    <property type="term" value="P:protein repair"/>
    <property type="evidence" value="ECO:0007669"/>
    <property type="project" value="InterPro"/>
</dbReference>
<evidence type="ECO:0000256" key="8">
    <source>
        <dbReference type="ARBA" id="ARBA00048782"/>
    </source>
</evidence>
<accession>A0A4S2FHY5</accession>
<comment type="similarity">
    <text evidence="9">Belongs to the MsrB Met sulfoxide reductase family.</text>
</comment>
<gene>
    <name evidence="9 13" type="primary">msrB</name>
    <name evidence="10" type="synonym">msrA</name>
    <name evidence="13" type="ORF">E5333_14895</name>
</gene>
<dbReference type="HAMAP" id="MF_01401">
    <property type="entry name" value="MsrA"/>
    <property type="match status" value="1"/>
</dbReference>
<dbReference type="GO" id="GO:0008113">
    <property type="term" value="F:peptide-methionine (S)-S-oxide reductase activity"/>
    <property type="evidence" value="ECO:0007669"/>
    <property type="project" value="UniProtKB-UniRule"/>
</dbReference>
<dbReference type="EC" id="1.8.4.12" evidence="9"/>
<reference evidence="13 14" key="1">
    <citation type="submission" date="2019-04" db="EMBL/GenBank/DDBJ databases">
        <title>Microbes associate with the intestines of laboratory mice.</title>
        <authorList>
            <person name="Navarre W."/>
            <person name="Wong E."/>
            <person name="Huang K."/>
            <person name="Tropini C."/>
            <person name="Ng K."/>
            <person name="Yu B."/>
        </authorList>
    </citation>
    <scope>NUCLEOTIDE SEQUENCE [LARGE SCALE GENOMIC DNA]</scope>
    <source>
        <strain evidence="13 14">NM06_A21</strain>
    </source>
</reference>
<evidence type="ECO:0000256" key="2">
    <source>
        <dbReference type="ARBA" id="ARBA00011017"/>
    </source>
</evidence>
<feature type="active site" description="Nucleophile" evidence="9">
    <location>
        <position position="320"/>
    </location>
</feature>
<evidence type="ECO:0000313" key="13">
    <source>
        <dbReference type="EMBL" id="TGY68404.1"/>
    </source>
</evidence>
<dbReference type="Pfam" id="PF01641">
    <property type="entry name" value="SelR"/>
    <property type="match status" value="1"/>
</dbReference>
<dbReference type="Gene3D" id="2.170.150.20">
    <property type="entry name" value="Peptide methionine sulfoxide reductase"/>
    <property type="match status" value="1"/>
</dbReference>
<dbReference type="InterPro" id="IPR028427">
    <property type="entry name" value="Met_Sox_Rdtase_MsrB"/>
</dbReference>
<evidence type="ECO:0000256" key="9">
    <source>
        <dbReference type="HAMAP-Rule" id="MF_01400"/>
    </source>
</evidence>
<dbReference type="PANTHER" id="PTHR10173:SF59">
    <property type="entry name" value="PEPTIDE METHIONINE SULFOXIDE REDUCTASE MSRA_MSRB"/>
    <property type="match status" value="1"/>
</dbReference>
<evidence type="ECO:0000256" key="1">
    <source>
        <dbReference type="ARBA" id="ARBA00008076"/>
    </source>
</evidence>
<evidence type="ECO:0000256" key="6">
    <source>
        <dbReference type="ARBA" id="ARBA00047806"/>
    </source>
</evidence>
<comment type="function">
    <text evidence="5 10">Has an important function as a repair enzyme for proteins that have been inactivated by oxidation. Catalyzes the reversible oxidation-reduction of methionine sulfoxide in proteins to methionine.</text>
</comment>
<feature type="domain" description="MsrB" evidence="12">
    <location>
        <begin position="208"/>
        <end position="331"/>
    </location>
</feature>
<evidence type="ECO:0000256" key="3">
    <source>
        <dbReference type="ARBA" id="ARBA00023002"/>
    </source>
</evidence>
<comment type="catalytic activity">
    <reaction evidence="7 9">
        <text>L-methionyl-[protein] + [thioredoxin]-disulfide + H2O = L-methionyl-(R)-S-oxide-[protein] + [thioredoxin]-dithiol</text>
        <dbReference type="Rhea" id="RHEA:24164"/>
        <dbReference type="Rhea" id="RHEA-COMP:10698"/>
        <dbReference type="Rhea" id="RHEA-COMP:10700"/>
        <dbReference type="Rhea" id="RHEA-COMP:12313"/>
        <dbReference type="Rhea" id="RHEA-COMP:12314"/>
        <dbReference type="ChEBI" id="CHEBI:15377"/>
        <dbReference type="ChEBI" id="CHEBI:16044"/>
        <dbReference type="ChEBI" id="CHEBI:29950"/>
        <dbReference type="ChEBI" id="CHEBI:45764"/>
        <dbReference type="ChEBI" id="CHEBI:50058"/>
        <dbReference type="EC" id="1.8.4.12"/>
    </reaction>
</comment>
<evidence type="ECO:0000256" key="4">
    <source>
        <dbReference type="ARBA" id="ARBA00023268"/>
    </source>
</evidence>
<dbReference type="GO" id="GO:0033744">
    <property type="term" value="F:L-methionine:thioredoxin-disulfide S-oxidoreductase activity"/>
    <property type="evidence" value="ECO:0007669"/>
    <property type="project" value="RHEA"/>
</dbReference>
<comment type="caution">
    <text evidence="9">Lacks conserved residue(s) required for the propagation of feature annotation.</text>
</comment>
<evidence type="ECO:0000259" key="12">
    <source>
        <dbReference type="PROSITE" id="PS51790"/>
    </source>
</evidence>
<organism evidence="13 14">
    <name type="scientific">Muribaculum intestinale</name>
    <dbReference type="NCBI Taxonomy" id="1796646"/>
    <lineage>
        <taxon>Bacteria</taxon>
        <taxon>Pseudomonadati</taxon>
        <taxon>Bacteroidota</taxon>
        <taxon>Bacteroidia</taxon>
        <taxon>Bacteroidales</taxon>
        <taxon>Muribaculaceae</taxon>
        <taxon>Muribaculum</taxon>
    </lineage>
</organism>
<evidence type="ECO:0000256" key="7">
    <source>
        <dbReference type="ARBA" id="ARBA00048488"/>
    </source>
</evidence>
<dbReference type="SUPFAM" id="SSF55068">
    <property type="entry name" value="Peptide methionine sulfoxide reductase"/>
    <property type="match status" value="1"/>
</dbReference>
<dbReference type="Pfam" id="PF01625">
    <property type="entry name" value="PMSR"/>
    <property type="match status" value="1"/>
</dbReference>
<feature type="active site" evidence="10">
    <location>
        <position position="35"/>
    </location>
</feature>
<dbReference type="InterPro" id="IPR011057">
    <property type="entry name" value="Mss4-like_sf"/>
</dbReference>
<dbReference type="InterPro" id="IPR002579">
    <property type="entry name" value="Met_Sox_Rdtase_MsrB_dom"/>
</dbReference>
<dbReference type="Gene3D" id="3.30.1060.10">
    <property type="entry name" value="Peptide methionine sulphoxide reductase MsrA"/>
    <property type="match status" value="1"/>
</dbReference>
<evidence type="ECO:0000256" key="5">
    <source>
        <dbReference type="ARBA" id="ARBA00024679"/>
    </source>
</evidence>
<evidence type="ECO:0000256" key="11">
    <source>
        <dbReference type="SAM" id="MobiDB-lite"/>
    </source>
</evidence>
<dbReference type="PROSITE" id="PS51790">
    <property type="entry name" value="MSRB"/>
    <property type="match status" value="1"/>
</dbReference>
<dbReference type="EC" id="1.8.4.11" evidence="10"/>
<comment type="similarity">
    <text evidence="1">In the C-terminal section; belongs to the MsrB Met sulfoxide reductase family.</text>
</comment>
<dbReference type="InterPro" id="IPR036509">
    <property type="entry name" value="Met_Sox_Rdtase_MsrA_sf"/>
</dbReference>
<dbReference type="Proteomes" id="UP000306630">
    <property type="component" value="Unassembled WGS sequence"/>
</dbReference>
<dbReference type="GO" id="GO:0005737">
    <property type="term" value="C:cytoplasm"/>
    <property type="evidence" value="ECO:0007669"/>
    <property type="project" value="TreeGrafter"/>
</dbReference>
<sequence length="347" mass="38683">MDNIDNDMDTRSKNTSELSGTAGANRESICLAGGCFWGTQHFLKQIDGVVATEAGYANSDAPDPTYREVCSGRTNAAEAVMVTYDTSRVGLDFILRLFFMTIDPTSVNRQGNDHGTQYSTGIYYTSPGQVEVVDSAVGRLAEEYDRPIAVEVMPLRNFYPAEDYHQDYLDKNPGGYCHIDPRMFEMARDSSRNAARGVESSRWKRPSDDELRRRLTDIQYDVTQNNGTEPPFTNEYWNERREGIYVDVTTGEPLFASSDKFSAGCGWPSFSRPIPGASIVERSDHTHGMVRTEVRSYAGDAHLGHVFNDGPRASGGLRYCINSAALRFIPVEDMDALGYGDYLPYVK</sequence>
<dbReference type="NCBIfam" id="TIGR00357">
    <property type="entry name" value="peptide-methionine (R)-S-oxide reductase MsrB"/>
    <property type="match status" value="1"/>
</dbReference>
<comment type="similarity">
    <text evidence="10">Belongs to the MsrA Met sulfoxide reductase family.</text>
</comment>